<protein>
    <submittedName>
        <fullName evidence="2">Uncharacterized protein</fullName>
    </submittedName>
</protein>
<proteinExistence type="predicted"/>
<dbReference type="EMBL" id="ADOT01000165">
    <property type="protein sequence ID" value="EGX47239.1"/>
    <property type="molecule type" value="Genomic_DNA"/>
</dbReference>
<dbReference type="HOGENOM" id="CLU_497782_0_0_1"/>
<dbReference type="InParanoid" id="G1XI08"/>
<dbReference type="AlphaFoldDB" id="G1XI08"/>
<gene>
    <name evidence="2" type="ORF">AOL_s00091g60</name>
</gene>
<feature type="compositionally biased region" description="Polar residues" evidence="1">
    <location>
        <begin position="298"/>
        <end position="315"/>
    </location>
</feature>
<feature type="region of interest" description="Disordered" evidence="1">
    <location>
        <begin position="284"/>
        <end position="359"/>
    </location>
</feature>
<sequence length="547" mass="62254">MGPENEEETEKDQRPLILPTSLIHAQQDAEAERAKSRELAQLLENYDPKDFLTLRPIRRWFEEGIYQSSTDTRFVVRPKFLMGCIARCLKKIDKKYLRGFRNADIPFSGQDGVSPDVDFDAQMQYASYRYLLAERYSRLREEFYKDEDANYYRSVFEVLSSQATSLNIWVTTEDAEVCAGKFAVLEKVDDKGAWKNHKWEEVTEYIIEQKKAPKGRGSKAARTKAEYMKAVSGGVHKRKKIQKDAKKSRGSTPGSDKKNEYVIVVEELDGMEITEEDYEMGDQYVSENEEEKEDPNLGNKSQGDGSKTGEGSNVPDNAEGQGKGTQPQDKSTGNPVPPSTNKKSSKLQDDSAANNMNSFGVRKDGEDVIIDEDITAVFFRGRPVARCCNSSQIILAIGPRSSPIHRILLPAECNVAWDQYPKISNLDKEDRRAGKPEFHGMLRGISAVAFVDANNRGPEAIDPRKRQKGFRMPLTYVLLSWRDGHKTWEPRSNCKNLSLPRRSSKAWDQRIYDVAVKFQNHHEKANPDSEIFRVPNIKVEEEDEGDW</sequence>
<feature type="region of interest" description="Disordered" evidence="1">
    <location>
        <begin position="211"/>
        <end position="263"/>
    </location>
</feature>
<organism evidence="2 3">
    <name type="scientific">Arthrobotrys oligospora (strain ATCC 24927 / CBS 115.81 / DSM 1491)</name>
    <name type="common">Nematode-trapping fungus</name>
    <name type="synonym">Didymozoophaga oligospora</name>
    <dbReference type="NCBI Taxonomy" id="756982"/>
    <lineage>
        <taxon>Eukaryota</taxon>
        <taxon>Fungi</taxon>
        <taxon>Dikarya</taxon>
        <taxon>Ascomycota</taxon>
        <taxon>Pezizomycotina</taxon>
        <taxon>Orbiliomycetes</taxon>
        <taxon>Orbiliales</taxon>
        <taxon>Orbiliaceae</taxon>
        <taxon>Orbilia</taxon>
        <taxon>Orbilia oligospora</taxon>
    </lineage>
</organism>
<dbReference type="GeneID" id="22895102"/>
<feature type="compositionally biased region" description="Polar residues" evidence="1">
    <location>
        <begin position="324"/>
        <end position="342"/>
    </location>
</feature>
<feature type="compositionally biased region" description="Basic residues" evidence="1">
    <location>
        <begin position="212"/>
        <end position="222"/>
    </location>
</feature>
<comment type="caution">
    <text evidence="2">The sequence shown here is derived from an EMBL/GenBank/DDBJ whole genome shotgun (WGS) entry which is preliminary data.</text>
</comment>
<accession>G1XI08</accession>
<keyword evidence="3" id="KW-1185">Reference proteome</keyword>
<evidence type="ECO:0000256" key="1">
    <source>
        <dbReference type="SAM" id="MobiDB-lite"/>
    </source>
</evidence>
<evidence type="ECO:0000313" key="3">
    <source>
        <dbReference type="Proteomes" id="UP000008784"/>
    </source>
</evidence>
<name>G1XI08_ARTOA</name>
<reference evidence="2 3" key="1">
    <citation type="journal article" date="2011" name="PLoS Pathog.">
        <title>Genomic and proteomic analyses of the fungus Arthrobotrys oligospora provide insights into nematode-trap formation.</title>
        <authorList>
            <person name="Yang J."/>
            <person name="Wang L."/>
            <person name="Ji X."/>
            <person name="Feng Y."/>
            <person name="Li X."/>
            <person name="Zou C."/>
            <person name="Xu J."/>
            <person name="Ren Y."/>
            <person name="Mi Q."/>
            <person name="Wu J."/>
            <person name="Liu S."/>
            <person name="Liu Y."/>
            <person name="Huang X."/>
            <person name="Wang H."/>
            <person name="Niu X."/>
            <person name="Li J."/>
            <person name="Liang L."/>
            <person name="Luo Y."/>
            <person name="Ji K."/>
            <person name="Zhou W."/>
            <person name="Yu Z."/>
            <person name="Li G."/>
            <person name="Liu Y."/>
            <person name="Li L."/>
            <person name="Qiao M."/>
            <person name="Feng L."/>
            <person name="Zhang K.-Q."/>
        </authorList>
    </citation>
    <scope>NUCLEOTIDE SEQUENCE [LARGE SCALE GENOMIC DNA]</scope>
    <source>
        <strain evidence="3">ATCC 24927 / CBS 115.81 / DSM 1491</strain>
    </source>
</reference>
<dbReference type="RefSeq" id="XP_011124120.1">
    <property type="nucleotide sequence ID" value="XM_011125818.1"/>
</dbReference>
<evidence type="ECO:0000313" key="2">
    <source>
        <dbReference type="EMBL" id="EGX47239.1"/>
    </source>
</evidence>
<dbReference type="Proteomes" id="UP000008784">
    <property type="component" value="Unassembled WGS sequence"/>
</dbReference>